<protein>
    <submittedName>
        <fullName evidence="1">Uncharacterized protein</fullName>
    </submittedName>
</protein>
<dbReference type="AlphaFoldDB" id="A0A554VBL7"/>
<accession>A0A554VBL7</accession>
<dbReference type="Proteomes" id="UP000318833">
    <property type="component" value="Unassembled WGS sequence"/>
</dbReference>
<dbReference type="RefSeq" id="WP_143918798.1">
    <property type="nucleotide sequence ID" value="NZ_CANLFO010000003.1"/>
</dbReference>
<keyword evidence="2" id="KW-1185">Reference proteome</keyword>
<gene>
    <name evidence="1" type="ORF">FOF46_28115</name>
</gene>
<comment type="caution">
    <text evidence="1">The sequence shown here is derived from an EMBL/GenBank/DDBJ whole genome shotgun (WGS) entry which is preliminary data.</text>
</comment>
<dbReference type="EMBL" id="VLNR01000094">
    <property type="protein sequence ID" value="TSE03932.1"/>
    <property type="molecule type" value="Genomic_DNA"/>
</dbReference>
<name>A0A554VBL7_9FLAO</name>
<evidence type="ECO:0000313" key="2">
    <source>
        <dbReference type="Proteomes" id="UP000318833"/>
    </source>
</evidence>
<reference evidence="1 2" key="1">
    <citation type="submission" date="2019-07" db="EMBL/GenBank/DDBJ databases">
        <title>The draft genome sequence of Aquimarina algiphila M91.</title>
        <authorList>
            <person name="Meng X."/>
        </authorList>
    </citation>
    <scope>NUCLEOTIDE SEQUENCE [LARGE SCALE GENOMIC DNA]</scope>
    <source>
        <strain evidence="1 2">M91</strain>
    </source>
</reference>
<sequence length="65" mass="7934">MESKGLLKRKSEIDKIESALVINNKTYYGRELRFILYDPDNINTKYYVWYFFDANEDLELIEIKY</sequence>
<evidence type="ECO:0000313" key="1">
    <source>
        <dbReference type="EMBL" id="TSE03932.1"/>
    </source>
</evidence>
<organism evidence="1 2">
    <name type="scientific">Aquimarina algiphila</name>
    <dbReference type="NCBI Taxonomy" id="2047982"/>
    <lineage>
        <taxon>Bacteria</taxon>
        <taxon>Pseudomonadati</taxon>
        <taxon>Bacteroidota</taxon>
        <taxon>Flavobacteriia</taxon>
        <taxon>Flavobacteriales</taxon>
        <taxon>Flavobacteriaceae</taxon>
        <taxon>Aquimarina</taxon>
    </lineage>
</organism>
<proteinExistence type="predicted"/>